<dbReference type="AlphaFoldDB" id="A0AAN6ZHW3"/>
<dbReference type="Proteomes" id="UP001302676">
    <property type="component" value="Unassembled WGS sequence"/>
</dbReference>
<keyword evidence="3" id="KW-1185">Reference proteome</keyword>
<protein>
    <submittedName>
        <fullName evidence="2">Uncharacterized protein</fullName>
    </submittedName>
</protein>
<dbReference type="EMBL" id="MU853649">
    <property type="protein sequence ID" value="KAK4139790.1"/>
    <property type="molecule type" value="Genomic_DNA"/>
</dbReference>
<evidence type="ECO:0000256" key="1">
    <source>
        <dbReference type="SAM" id="MobiDB-lite"/>
    </source>
</evidence>
<reference evidence="2" key="1">
    <citation type="journal article" date="2023" name="Mol. Phylogenet. Evol.">
        <title>Genome-scale phylogeny and comparative genomics of the fungal order Sordariales.</title>
        <authorList>
            <person name="Hensen N."/>
            <person name="Bonometti L."/>
            <person name="Westerberg I."/>
            <person name="Brannstrom I.O."/>
            <person name="Guillou S."/>
            <person name="Cros-Aarteil S."/>
            <person name="Calhoun S."/>
            <person name="Haridas S."/>
            <person name="Kuo A."/>
            <person name="Mondo S."/>
            <person name="Pangilinan J."/>
            <person name="Riley R."/>
            <person name="LaButti K."/>
            <person name="Andreopoulos B."/>
            <person name="Lipzen A."/>
            <person name="Chen C."/>
            <person name="Yan M."/>
            <person name="Daum C."/>
            <person name="Ng V."/>
            <person name="Clum A."/>
            <person name="Steindorff A."/>
            <person name="Ohm R.A."/>
            <person name="Martin F."/>
            <person name="Silar P."/>
            <person name="Natvig D.O."/>
            <person name="Lalanne C."/>
            <person name="Gautier V."/>
            <person name="Ament-Velasquez S.L."/>
            <person name="Kruys A."/>
            <person name="Hutchinson M.I."/>
            <person name="Powell A.J."/>
            <person name="Barry K."/>
            <person name="Miller A.N."/>
            <person name="Grigoriev I.V."/>
            <person name="Debuchy R."/>
            <person name="Gladieux P."/>
            <person name="Hiltunen Thoren M."/>
            <person name="Johannesson H."/>
        </authorList>
    </citation>
    <scope>NUCLEOTIDE SEQUENCE</scope>
    <source>
        <strain evidence="2">CBS 141.50</strain>
    </source>
</reference>
<dbReference type="RefSeq" id="XP_062633161.1">
    <property type="nucleotide sequence ID" value="XM_062782181.1"/>
</dbReference>
<sequence>MAAPRRSTTQPSSRHANAPKPPPAAAPKPPPAASGPPGPSAPPQAPPPPSREAVKVWQGIFNGGPYTALKMVQYIVQASGNSTAKFVAEPVNTTKGVTNRVIATRNIRDMAPVWAYNTGRCTSFAIKAAYELGRYADRDGKPIYNFAIYDLEGHRIARCLQTATVIDSSSTISGGAFVLPEGHWQSFEETAARWKFKSSESSFERDGNVSGKVARSSGALSHEEAMIMCLNGVESSIKYSIPTLFRSVPLNGTAQYHGLITWIPHKRCIDLVPDMKYKKRKFVIQWAKPDHKGRVDENNLGNENDLAICVTTMEDFVKVHGGPYGEAQWAADGINVFSGEMFAAAVELWGFPKLNNFLNAPA</sequence>
<proteinExistence type="predicted"/>
<comment type="caution">
    <text evidence="2">The sequence shown here is derived from an EMBL/GenBank/DDBJ whole genome shotgun (WGS) entry which is preliminary data.</text>
</comment>
<name>A0AAN6ZHW3_9PEZI</name>
<organism evidence="2 3">
    <name type="scientific">Dichotomopilus funicola</name>
    <dbReference type="NCBI Taxonomy" id="1934379"/>
    <lineage>
        <taxon>Eukaryota</taxon>
        <taxon>Fungi</taxon>
        <taxon>Dikarya</taxon>
        <taxon>Ascomycota</taxon>
        <taxon>Pezizomycotina</taxon>
        <taxon>Sordariomycetes</taxon>
        <taxon>Sordariomycetidae</taxon>
        <taxon>Sordariales</taxon>
        <taxon>Chaetomiaceae</taxon>
        <taxon>Dichotomopilus</taxon>
    </lineage>
</organism>
<feature type="compositionally biased region" description="Pro residues" evidence="1">
    <location>
        <begin position="19"/>
        <end position="50"/>
    </location>
</feature>
<evidence type="ECO:0000313" key="3">
    <source>
        <dbReference type="Proteomes" id="UP001302676"/>
    </source>
</evidence>
<gene>
    <name evidence="2" type="ORF">C8A04DRAFT_32687</name>
</gene>
<feature type="compositionally biased region" description="Polar residues" evidence="1">
    <location>
        <begin position="1"/>
        <end position="15"/>
    </location>
</feature>
<feature type="region of interest" description="Disordered" evidence="1">
    <location>
        <begin position="1"/>
        <end position="52"/>
    </location>
</feature>
<dbReference type="GeneID" id="87818794"/>
<accession>A0AAN6ZHW3</accession>
<reference evidence="2" key="2">
    <citation type="submission" date="2023-05" db="EMBL/GenBank/DDBJ databases">
        <authorList>
            <consortium name="Lawrence Berkeley National Laboratory"/>
            <person name="Steindorff A."/>
            <person name="Hensen N."/>
            <person name="Bonometti L."/>
            <person name="Westerberg I."/>
            <person name="Brannstrom I.O."/>
            <person name="Guillou S."/>
            <person name="Cros-Aarteil S."/>
            <person name="Calhoun S."/>
            <person name="Haridas S."/>
            <person name="Kuo A."/>
            <person name="Mondo S."/>
            <person name="Pangilinan J."/>
            <person name="Riley R."/>
            <person name="Labutti K."/>
            <person name="Andreopoulos B."/>
            <person name="Lipzen A."/>
            <person name="Chen C."/>
            <person name="Yanf M."/>
            <person name="Daum C."/>
            <person name="Ng V."/>
            <person name="Clum A."/>
            <person name="Ohm R."/>
            <person name="Martin F."/>
            <person name="Silar P."/>
            <person name="Natvig D."/>
            <person name="Lalanne C."/>
            <person name="Gautier V."/>
            <person name="Ament-Velasquez S.L."/>
            <person name="Kruys A."/>
            <person name="Hutchinson M.I."/>
            <person name="Powell A.J."/>
            <person name="Barry K."/>
            <person name="Miller A.N."/>
            <person name="Grigoriev I.V."/>
            <person name="Debuchy R."/>
            <person name="Gladieux P."/>
            <person name="Thoren M.H."/>
            <person name="Johannesson H."/>
        </authorList>
    </citation>
    <scope>NUCLEOTIDE SEQUENCE</scope>
    <source>
        <strain evidence="2">CBS 141.50</strain>
    </source>
</reference>
<evidence type="ECO:0000313" key="2">
    <source>
        <dbReference type="EMBL" id="KAK4139790.1"/>
    </source>
</evidence>